<dbReference type="InterPro" id="IPR013216">
    <property type="entry name" value="Methyltransf_11"/>
</dbReference>
<keyword evidence="3" id="KW-1185">Reference proteome</keyword>
<dbReference type="SUPFAM" id="SSF53335">
    <property type="entry name" value="S-adenosyl-L-methionine-dependent methyltransferases"/>
    <property type="match status" value="1"/>
</dbReference>
<dbReference type="PANTHER" id="PTHR42912:SF93">
    <property type="entry name" value="N6-ADENOSINE-METHYLTRANSFERASE TMT1A"/>
    <property type="match status" value="1"/>
</dbReference>
<dbReference type="CDD" id="cd02440">
    <property type="entry name" value="AdoMet_MTases"/>
    <property type="match status" value="1"/>
</dbReference>
<dbReference type="EMBL" id="ATHI01000026">
    <property type="protein sequence ID" value="EPR32957.1"/>
    <property type="molecule type" value="Genomic_DNA"/>
</dbReference>
<reference evidence="2 3" key="1">
    <citation type="journal article" date="2013" name="Genome Announc.">
        <title>Draft genome sequences for three mercury-methylating, sulfate-reducing bacteria.</title>
        <authorList>
            <person name="Brown S.D."/>
            <person name="Hurt R.A.Jr."/>
            <person name="Gilmour C.C."/>
            <person name="Elias D.A."/>
        </authorList>
    </citation>
    <scope>NUCLEOTIDE SEQUENCE [LARGE SCALE GENOMIC DNA]</scope>
    <source>
        <strain evidence="2 3">DSM 16529</strain>
    </source>
</reference>
<proteinExistence type="predicted"/>
<accession>S7T770</accession>
<evidence type="ECO:0000259" key="1">
    <source>
        <dbReference type="Pfam" id="PF08241"/>
    </source>
</evidence>
<comment type="caution">
    <text evidence="2">The sequence shown here is derived from an EMBL/GenBank/DDBJ whole genome shotgun (WGS) entry which is preliminary data.</text>
</comment>
<dbReference type="AlphaFoldDB" id="S7T770"/>
<dbReference type="InterPro" id="IPR029063">
    <property type="entry name" value="SAM-dependent_MTases_sf"/>
</dbReference>
<dbReference type="OrthoDB" id="9816564at2"/>
<dbReference type="Proteomes" id="UP000014975">
    <property type="component" value="Unassembled WGS sequence"/>
</dbReference>
<dbReference type="eggNOG" id="COG2227">
    <property type="taxonomic scope" value="Bacteria"/>
</dbReference>
<feature type="domain" description="Methyltransferase type 11" evidence="1">
    <location>
        <begin position="74"/>
        <end position="174"/>
    </location>
</feature>
<organism evidence="2 3">
    <name type="scientific">Alkalidesulfovibrio alkalitolerans DSM 16529</name>
    <dbReference type="NCBI Taxonomy" id="1121439"/>
    <lineage>
        <taxon>Bacteria</taxon>
        <taxon>Pseudomonadati</taxon>
        <taxon>Thermodesulfobacteriota</taxon>
        <taxon>Desulfovibrionia</taxon>
        <taxon>Desulfovibrionales</taxon>
        <taxon>Desulfovibrionaceae</taxon>
        <taxon>Alkalidesulfovibrio</taxon>
    </lineage>
</organism>
<dbReference type="InterPro" id="IPR050508">
    <property type="entry name" value="Methyltransf_Superfamily"/>
</dbReference>
<dbReference type="PANTHER" id="PTHR42912">
    <property type="entry name" value="METHYLTRANSFERASE"/>
    <property type="match status" value="1"/>
</dbReference>
<dbReference type="Pfam" id="PF08241">
    <property type="entry name" value="Methyltransf_11"/>
    <property type="match status" value="1"/>
</dbReference>
<sequence>MPDDSLPPIVFEEPGIPYADSSEAALLDLFSREAAHDEYGLVGHDLPWAVHYHLTPRRKSLLAWMDFGPDASVLELGAGCGALTSLLVEKAGRVVAAEGSPDRAKVIQMRCRKAKNLRIVVGNAANLPFTDEFSHVILVGVLEYAQTYVRHERPHEHLLRAARRYLRPDGVLILAIENAMGHKYLAGMPEDHTGRPYCGVNGYAGPFGARTFDRPALAALLADAGFAAQSWFYPSPDYKVPDAVLSQHAFETPSFDPLPLLDLPTRDYGGRHEPAFNERTFLQSALDAGCAHNFMNSFLVLAGDGAHAPALGADSAMLATAFNVDGCPRAFQTQTRFDARDDGSISVSRRRVHDLAPRAFASGEQHVKPVEPYLAGYVSVLMRVLSLLERGDAPGAGTALLAWMDLMAARSIPASPKIAEDFAAFCAARIGRPLYAERAAGPFVPGALLDAHPGNVMFHPQSGDVRFIDLEWKLAVHLPLQLVIDRGINYVGQKIGAWSRHYAYENPGQGAFPPAMENVLRRRAVYRSADIASLTAFNNWFMACVRRGDLDYAAGG</sequence>
<evidence type="ECO:0000313" key="2">
    <source>
        <dbReference type="EMBL" id="EPR32957.1"/>
    </source>
</evidence>
<evidence type="ECO:0000313" key="3">
    <source>
        <dbReference type="Proteomes" id="UP000014975"/>
    </source>
</evidence>
<dbReference type="GO" id="GO:0008757">
    <property type="term" value="F:S-adenosylmethionine-dependent methyltransferase activity"/>
    <property type="evidence" value="ECO:0007669"/>
    <property type="project" value="InterPro"/>
</dbReference>
<dbReference type="Gene3D" id="3.40.50.150">
    <property type="entry name" value="Vaccinia Virus protein VP39"/>
    <property type="match status" value="1"/>
</dbReference>
<gene>
    <name evidence="2" type="ORF">dsat_0398</name>
</gene>
<dbReference type="RefSeq" id="WP_020887092.1">
    <property type="nucleotide sequence ID" value="NZ_ATHI01000026.1"/>
</dbReference>
<protein>
    <recommendedName>
        <fullName evidence="1">Methyltransferase type 11 domain-containing protein</fullName>
    </recommendedName>
</protein>
<dbReference type="STRING" id="1121439.dsat_0398"/>
<dbReference type="PATRIC" id="fig|1121439.3.peg.1748"/>
<name>S7T770_9BACT</name>